<feature type="transmembrane region" description="Helical" evidence="8">
    <location>
        <begin position="354"/>
        <end position="372"/>
    </location>
</feature>
<dbReference type="AlphaFoldDB" id="A0A6B8VVS9"/>
<feature type="transmembrane region" description="Helical" evidence="8">
    <location>
        <begin position="72"/>
        <end position="92"/>
    </location>
</feature>
<dbReference type="KEGG" id="ckw:CKALI_10930"/>
<feature type="transmembrane region" description="Helical" evidence="8">
    <location>
        <begin position="228"/>
        <end position="251"/>
    </location>
</feature>
<feature type="transmembrane region" description="Helical" evidence="8">
    <location>
        <begin position="392"/>
        <end position="412"/>
    </location>
</feature>
<dbReference type="InterPro" id="IPR050586">
    <property type="entry name" value="CPA3_Na-H_Antiporter_D"/>
</dbReference>
<evidence type="ECO:0000259" key="9">
    <source>
        <dbReference type="Pfam" id="PF00361"/>
    </source>
</evidence>
<keyword evidence="5 8" id="KW-1133">Transmembrane helix</keyword>
<name>A0A6B8VVS9_9CORY</name>
<evidence type="ECO:0000256" key="7">
    <source>
        <dbReference type="RuleBase" id="RU000320"/>
    </source>
</evidence>
<dbReference type="GO" id="GO:0005886">
    <property type="term" value="C:plasma membrane"/>
    <property type="evidence" value="ECO:0007669"/>
    <property type="project" value="UniProtKB-SubCell"/>
</dbReference>
<keyword evidence="11" id="KW-1185">Reference proteome</keyword>
<accession>A0A6B8VVS9</accession>
<feature type="transmembrane region" description="Helical" evidence="8">
    <location>
        <begin position="192"/>
        <end position="216"/>
    </location>
</feature>
<evidence type="ECO:0000256" key="2">
    <source>
        <dbReference type="ARBA" id="ARBA00005346"/>
    </source>
</evidence>
<evidence type="ECO:0000256" key="6">
    <source>
        <dbReference type="ARBA" id="ARBA00023136"/>
    </source>
</evidence>
<protein>
    <submittedName>
        <fullName evidence="10">Na(+)/H(+) antiporter subunit D</fullName>
    </submittedName>
</protein>
<dbReference type="PANTHER" id="PTHR42703:SF1">
    <property type="entry name" value="NA(+)_H(+) ANTIPORTER SUBUNIT D1"/>
    <property type="match status" value="1"/>
</dbReference>
<dbReference type="Proteomes" id="UP000427071">
    <property type="component" value="Chromosome"/>
</dbReference>
<evidence type="ECO:0000256" key="8">
    <source>
        <dbReference type="SAM" id="Phobius"/>
    </source>
</evidence>
<comment type="similarity">
    <text evidence="2">Belongs to the CPA3 antiporters (TC 2.A.63) subunit D family.</text>
</comment>
<keyword evidence="4 7" id="KW-0812">Transmembrane</keyword>
<feature type="transmembrane region" description="Helical" evidence="8">
    <location>
        <begin position="121"/>
        <end position="140"/>
    </location>
</feature>
<dbReference type="InterPro" id="IPR001750">
    <property type="entry name" value="ND/Mrp_TM"/>
</dbReference>
<evidence type="ECO:0000313" key="10">
    <source>
        <dbReference type="EMBL" id="QGU03035.1"/>
    </source>
</evidence>
<feature type="transmembrane region" description="Helical" evidence="8">
    <location>
        <begin position="433"/>
        <end position="456"/>
    </location>
</feature>
<comment type="subcellular location">
    <subcellularLocation>
        <location evidence="1">Cell membrane</location>
        <topology evidence="1">Multi-pass membrane protein</topology>
    </subcellularLocation>
    <subcellularLocation>
        <location evidence="7">Membrane</location>
        <topology evidence="7">Multi-pass membrane protein</topology>
    </subcellularLocation>
</comment>
<reference evidence="11" key="1">
    <citation type="submission" date="2019-11" db="EMBL/GenBank/DDBJ databases">
        <title>Complete genome sequence of Corynebacterium kalinowskii 1959, a novel Corynebacterium species isolated from soil of a small paddock in Vilsendorf, Germany.</title>
        <authorList>
            <person name="Schaffert L."/>
            <person name="Ruwe M."/>
            <person name="Milse J."/>
            <person name="Hanuschka K."/>
            <person name="Ortseifen V."/>
            <person name="Droste J."/>
            <person name="Brandt D."/>
            <person name="Schlueter L."/>
            <person name="Kutter Y."/>
            <person name="Vinke S."/>
            <person name="Viehoefer P."/>
            <person name="Jacob L."/>
            <person name="Luebke N.-C."/>
            <person name="Schulte-Berndt E."/>
            <person name="Hain C."/>
            <person name="Linder M."/>
            <person name="Schmidt P."/>
            <person name="Wollenschlaeger L."/>
            <person name="Luttermann T."/>
            <person name="Thieme E."/>
            <person name="Hassa J."/>
            <person name="Haak M."/>
            <person name="Wittchen M."/>
            <person name="Mentz A."/>
            <person name="Persicke M."/>
            <person name="Busche T."/>
            <person name="Ruckert C."/>
        </authorList>
    </citation>
    <scope>NUCLEOTIDE SEQUENCE [LARGE SCALE GENOMIC DNA]</scope>
    <source>
        <strain evidence="11">1959</strain>
    </source>
</reference>
<gene>
    <name evidence="10" type="primary">mrpD2</name>
    <name evidence="10" type="ORF">CKALI_10930</name>
</gene>
<feature type="domain" description="NADH:quinone oxidoreductase/Mrp antiporter transmembrane" evidence="9">
    <location>
        <begin position="119"/>
        <end position="401"/>
    </location>
</feature>
<dbReference type="EMBL" id="CP046452">
    <property type="protein sequence ID" value="QGU03035.1"/>
    <property type="molecule type" value="Genomic_DNA"/>
</dbReference>
<evidence type="ECO:0000313" key="11">
    <source>
        <dbReference type="Proteomes" id="UP000427071"/>
    </source>
</evidence>
<dbReference type="PANTHER" id="PTHR42703">
    <property type="entry name" value="NADH DEHYDROGENASE"/>
    <property type="match status" value="1"/>
</dbReference>
<evidence type="ECO:0000256" key="5">
    <source>
        <dbReference type="ARBA" id="ARBA00022989"/>
    </source>
</evidence>
<organism evidence="10 11">
    <name type="scientific">Corynebacterium kalinowskii</name>
    <dbReference type="NCBI Taxonomy" id="2675216"/>
    <lineage>
        <taxon>Bacteria</taxon>
        <taxon>Bacillati</taxon>
        <taxon>Actinomycetota</taxon>
        <taxon>Actinomycetes</taxon>
        <taxon>Mycobacteriales</taxon>
        <taxon>Corynebacteriaceae</taxon>
        <taxon>Corynebacterium</taxon>
    </lineage>
</organism>
<feature type="transmembrane region" description="Helical" evidence="8">
    <location>
        <begin position="152"/>
        <end position="172"/>
    </location>
</feature>
<proteinExistence type="inferred from homology"/>
<evidence type="ECO:0000256" key="1">
    <source>
        <dbReference type="ARBA" id="ARBA00004651"/>
    </source>
</evidence>
<keyword evidence="3" id="KW-1003">Cell membrane</keyword>
<evidence type="ECO:0000256" key="3">
    <source>
        <dbReference type="ARBA" id="ARBA00022475"/>
    </source>
</evidence>
<keyword evidence="6 8" id="KW-0472">Membrane</keyword>
<dbReference type="Pfam" id="PF00361">
    <property type="entry name" value="Proton_antipo_M"/>
    <property type="match status" value="1"/>
</dbReference>
<feature type="transmembrane region" description="Helical" evidence="8">
    <location>
        <begin position="99"/>
        <end position="115"/>
    </location>
</feature>
<evidence type="ECO:0000256" key="4">
    <source>
        <dbReference type="ARBA" id="ARBA00022692"/>
    </source>
</evidence>
<feature type="transmembrane region" description="Helical" evidence="8">
    <location>
        <begin position="257"/>
        <end position="278"/>
    </location>
</feature>
<feature type="transmembrane region" description="Helical" evidence="8">
    <location>
        <begin position="27"/>
        <end position="45"/>
    </location>
</feature>
<dbReference type="RefSeq" id="WP_156193359.1">
    <property type="nucleotide sequence ID" value="NZ_CP046452.1"/>
</dbReference>
<sequence>MILPLFLAFPLLAAAIAAVSPWRFLRIALMLGIPTAGLIGGIWLFQQGTIAHSIGLYVGGVAIPYVSDEFSAVMIIATSLVALFSLLFAVFAGETTSRFFPSLALMLLGGVYGALLTADLFNLFVMVEIMLLPSYALLAMTGGRSRLAAGRMFVLSNLLASTMLVMGVGVVYGVSGTVNFAALAGAADEGPVAIAMGIVVLALAIKAGVFPMHTWLPRTYPSTSSAVMGLFSGLHTKVAVYALFRIYIVIFDGSERWAAFIIAVMVVSMLVGGFAGLGESTIRRVLAYQMVNGMPFILVMLAFSTSGALTAGIFYAVHHMVTVGSLILTTGAIEETYGTGTLSKLSGIARRDPWTSTFWAAGAFSLVGFPPFSGMWGKVAIVMEAATFRSWVLIAAIVLASIGALLSLLRVWRRVFWGKPPTRYPSTLVVAPIKALPGGALLACSLLMFVFAGPLFDVCSAAATSLLDVPGYTSAILGADPIGVVQ</sequence>